<dbReference type="PROSITE" id="PS51449">
    <property type="entry name" value="MTTASE_N"/>
    <property type="match status" value="1"/>
</dbReference>
<evidence type="ECO:0000313" key="19">
    <source>
        <dbReference type="Proteomes" id="UP000273119"/>
    </source>
</evidence>
<evidence type="ECO:0000256" key="2">
    <source>
        <dbReference type="ARBA" id="ARBA00022485"/>
    </source>
</evidence>
<keyword evidence="3 14" id="KW-0808">Transferase</keyword>
<dbReference type="Gene3D" id="3.80.30.20">
    <property type="entry name" value="tm_1862 like domain"/>
    <property type="match status" value="1"/>
</dbReference>
<evidence type="ECO:0000256" key="1">
    <source>
        <dbReference type="ARBA" id="ARBA00003234"/>
    </source>
</evidence>
<dbReference type="InterPro" id="IPR006463">
    <property type="entry name" value="MiaB_methiolase"/>
</dbReference>
<dbReference type="CDD" id="cd01335">
    <property type="entry name" value="Radical_SAM"/>
    <property type="match status" value="1"/>
</dbReference>
<comment type="subunit">
    <text evidence="14">Monomer.</text>
</comment>
<comment type="cofactor">
    <cofactor evidence="14">
        <name>[4Fe-4S] cluster</name>
        <dbReference type="ChEBI" id="CHEBI:49883"/>
    </cofactor>
    <text evidence="14">Binds 2 [4Fe-4S] clusters. One cluster is coordinated with 3 cysteines and an exchangeable S-adenosyl-L-methionine.</text>
</comment>
<feature type="binding site" evidence="14">
    <location>
        <position position="174"/>
    </location>
    <ligand>
        <name>[4Fe-4S] cluster</name>
        <dbReference type="ChEBI" id="CHEBI:49883"/>
        <label>2</label>
        <note>4Fe-4S-S-AdoMet</note>
    </ligand>
</feature>
<dbReference type="SFLD" id="SFLDS00029">
    <property type="entry name" value="Radical_SAM"/>
    <property type="match status" value="1"/>
</dbReference>
<dbReference type="SFLD" id="SFLDF00273">
    <property type="entry name" value="(dimethylallyl)adenosine_tRNA"/>
    <property type="match status" value="1"/>
</dbReference>
<dbReference type="InterPro" id="IPR002792">
    <property type="entry name" value="TRAM_dom"/>
</dbReference>
<dbReference type="InterPro" id="IPR020612">
    <property type="entry name" value="Methylthiotransferase_CS"/>
</dbReference>
<keyword evidence="8 14" id="KW-0411">Iron-sulfur</keyword>
<evidence type="ECO:0000256" key="5">
    <source>
        <dbReference type="ARBA" id="ARBA00022694"/>
    </source>
</evidence>
<dbReference type="PROSITE" id="PS51918">
    <property type="entry name" value="RADICAL_SAM"/>
    <property type="match status" value="1"/>
</dbReference>
<evidence type="ECO:0000256" key="7">
    <source>
        <dbReference type="ARBA" id="ARBA00023004"/>
    </source>
</evidence>
<keyword evidence="5 14" id="KW-0819">tRNA processing</keyword>
<dbReference type="SUPFAM" id="SSF102114">
    <property type="entry name" value="Radical SAM enzymes"/>
    <property type="match status" value="1"/>
</dbReference>
<keyword evidence="14" id="KW-0963">Cytoplasm</keyword>
<dbReference type="FunFam" id="3.40.50.12160:FF:000003">
    <property type="entry name" value="CDK5 regulatory subunit-associated protein 1"/>
    <property type="match status" value="1"/>
</dbReference>
<proteinExistence type="inferred from homology"/>
<dbReference type="SFLD" id="SFLDG01082">
    <property type="entry name" value="B12-binding_domain_containing"/>
    <property type="match status" value="1"/>
</dbReference>
<keyword evidence="19" id="KW-1185">Reference proteome</keyword>
<dbReference type="Pfam" id="PF00919">
    <property type="entry name" value="UPF0004"/>
    <property type="match status" value="1"/>
</dbReference>
<evidence type="ECO:0000259" key="16">
    <source>
        <dbReference type="PROSITE" id="PS51449"/>
    </source>
</evidence>
<evidence type="ECO:0000256" key="14">
    <source>
        <dbReference type="HAMAP-Rule" id="MF_01864"/>
    </source>
</evidence>
<evidence type="ECO:0000256" key="10">
    <source>
        <dbReference type="ARBA" id="ARBA00051425"/>
    </source>
</evidence>
<sequence>MTSTLQTPSTQDQRTYQVNTFGCQMNVHDSERISGLLADAGLAAVAPEAGEGEADVVVFNTCAVRENADNKLYGHLGLLKQEKERRPGLQIAVGGCLAQKDRDTILKRAPWVDVVFGTHNIGSLPVLLERARHNNEAQLEILESLDVFPSTLPTKRESHASGWVSISVGCNNTCTFCIVPSLRGKEKDRRPGDILAEIQALVDDGAIEVTLLGQNVNSYGVEFGDREAFSKLLRACGEIDGLERVRFTSPHPAMFTDDVIEAMAETHNVMPQLHMPLQSGSDKVLKEMRRSYRSKKFLGILDRVRERMPHAAISTDLIVGFPGETEEDFQDTLRVVEESRFSTAFTFQYSARPGTPAASYEDQIPKAVVQERFERLTALQDRIAKEENAKQLGRTVEVLVADSAGRKSGSTGRLSGRTRDQRLLHFSVPAGAAQPRPGDAVTVPVTEVGAFHLVSDPSPEQYSVRATRAGDAWDRAQADSCGVPAPGAAQGTRGVSLGMPTLRAGV</sequence>
<evidence type="ECO:0000256" key="3">
    <source>
        <dbReference type="ARBA" id="ARBA00022679"/>
    </source>
</evidence>
<evidence type="ECO:0000259" key="17">
    <source>
        <dbReference type="PROSITE" id="PS51918"/>
    </source>
</evidence>
<evidence type="ECO:0000256" key="11">
    <source>
        <dbReference type="ARBA" id="ARBA00068570"/>
    </source>
</evidence>
<dbReference type="PROSITE" id="PS50926">
    <property type="entry name" value="TRAM"/>
    <property type="match status" value="1"/>
</dbReference>
<evidence type="ECO:0000313" key="18">
    <source>
        <dbReference type="EMBL" id="RKW70807.1"/>
    </source>
</evidence>
<dbReference type="Gene3D" id="3.40.50.12160">
    <property type="entry name" value="Methylthiotransferase, N-terminal domain"/>
    <property type="match status" value="1"/>
</dbReference>
<dbReference type="NCBIfam" id="TIGR01574">
    <property type="entry name" value="miaB-methiolase"/>
    <property type="match status" value="1"/>
</dbReference>
<dbReference type="AlphaFoldDB" id="A0A496PK26"/>
<dbReference type="InterPro" id="IPR006638">
    <property type="entry name" value="Elp3/MiaA/NifB-like_rSAM"/>
</dbReference>
<feature type="domain" description="Radical SAM core" evidence="17">
    <location>
        <begin position="156"/>
        <end position="386"/>
    </location>
</feature>
<dbReference type="SFLD" id="SFLDG01061">
    <property type="entry name" value="methylthiotransferase"/>
    <property type="match status" value="1"/>
</dbReference>
<dbReference type="PANTHER" id="PTHR43020:SF2">
    <property type="entry name" value="MITOCHONDRIAL TRNA METHYLTHIOTRANSFERASE CDK5RAP1"/>
    <property type="match status" value="1"/>
</dbReference>
<keyword evidence="6 14" id="KW-0479">Metal-binding</keyword>
<feature type="binding site" evidence="14">
    <location>
        <position position="23"/>
    </location>
    <ligand>
        <name>[4Fe-4S] cluster</name>
        <dbReference type="ChEBI" id="CHEBI:49883"/>
        <label>1</label>
    </ligand>
</feature>
<comment type="caution">
    <text evidence="18">The sequence shown here is derived from an EMBL/GenBank/DDBJ whole genome shotgun (WGS) entry which is preliminary data.</text>
</comment>
<dbReference type="EC" id="2.8.4.3" evidence="9 14"/>
<feature type="binding site" evidence="14">
    <location>
        <position position="177"/>
    </location>
    <ligand>
        <name>[4Fe-4S] cluster</name>
        <dbReference type="ChEBI" id="CHEBI:49883"/>
        <label>2</label>
        <note>4Fe-4S-S-AdoMet</note>
    </ligand>
</feature>
<name>A0A496PK26_9MICC</name>
<dbReference type="InterPro" id="IPR023404">
    <property type="entry name" value="rSAM_horseshoe"/>
</dbReference>
<feature type="binding site" evidence="14">
    <location>
        <position position="96"/>
    </location>
    <ligand>
        <name>[4Fe-4S] cluster</name>
        <dbReference type="ChEBI" id="CHEBI:49883"/>
        <label>1</label>
    </ligand>
</feature>
<dbReference type="EMBL" id="QQXL01000003">
    <property type="protein sequence ID" value="RKW70807.1"/>
    <property type="molecule type" value="Genomic_DNA"/>
</dbReference>
<dbReference type="RefSeq" id="WP_121484833.1">
    <property type="nucleotide sequence ID" value="NZ_QQXL01000003.1"/>
</dbReference>
<dbReference type="InterPro" id="IPR005839">
    <property type="entry name" value="Methylthiotransferase"/>
</dbReference>
<dbReference type="FunFam" id="3.80.30.20:FF:000001">
    <property type="entry name" value="tRNA-2-methylthio-N(6)-dimethylallyladenosine synthase 2"/>
    <property type="match status" value="1"/>
</dbReference>
<comment type="function">
    <text evidence="1 14">Catalyzes the methylthiolation of N6-(dimethylallyl)adenosine (i(6)A), leading to the formation of 2-methylthio-N6-(dimethylallyl)adenosine (ms(2)i(6)A) at position 37 in tRNAs that read codons beginning with uridine.</text>
</comment>
<accession>A0A496PK26</accession>
<organism evidence="18 19">
    <name type="scientific">Galactobacter caseinivorans</name>
    <dbReference type="NCBI Taxonomy" id="2676123"/>
    <lineage>
        <taxon>Bacteria</taxon>
        <taxon>Bacillati</taxon>
        <taxon>Actinomycetota</taxon>
        <taxon>Actinomycetes</taxon>
        <taxon>Micrococcales</taxon>
        <taxon>Micrococcaceae</taxon>
        <taxon>Galactobacter</taxon>
    </lineage>
</organism>
<feature type="binding site" evidence="14">
    <location>
        <position position="62"/>
    </location>
    <ligand>
        <name>[4Fe-4S] cluster</name>
        <dbReference type="ChEBI" id="CHEBI:49883"/>
        <label>1</label>
    </ligand>
</feature>
<reference evidence="18 19" key="1">
    <citation type="submission" date="2018-07" db="EMBL/GenBank/DDBJ databases">
        <title>Arthrobacter sp. nov., isolated from raw cow's milk with high bacterial count.</title>
        <authorList>
            <person name="Hahne J."/>
            <person name="Isele D."/>
            <person name="Lipski A."/>
        </authorList>
    </citation>
    <scope>NUCLEOTIDE SEQUENCE [LARGE SCALE GENOMIC DNA]</scope>
    <source>
        <strain evidence="18 19">JZ R-183</strain>
    </source>
</reference>
<comment type="subcellular location">
    <subcellularLocation>
        <location evidence="14">Cytoplasm</location>
    </subcellularLocation>
</comment>
<dbReference type="Pfam" id="PF04055">
    <property type="entry name" value="Radical_SAM"/>
    <property type="match status" value="1"/>
</dbReference>
<evidence type="ECO:0000256" key="8">
    <source>
        <dbReference type="ARBA" id="ARBA00023014"/>
    </source>
</evidence>
<comment type="similarity">
    <text evidence="14">Belongs to the methylthiotransferase family. MiaB subfamily.</text>
</comment>
<evidence type="ECO:0000256" key="12">
    <source>
        <dbReference type="ARBA" id="ARBA00080698"/>
    </source>
</evidence>
<dbReference type="GO" id="GO:0051539">
    <property type="term" value="F:4 iron, 4 sulfur cluster binding"/>
    <property type="evidence" value="ECO:0007669"/>
    <property type="project" value="UniProtKB-UniRule"/>
</dbReference>
<dbReference type="NCBIfam" id="TIGR00089">
    <property type="entry name" value="MiaB/RimO family radical SAM methylthiotransferase"/>
    <property type="match status" value="1"/>
</dbReference>
<dbReference type="SMART" id="SM00729">
    <property type="entry name" value="Elp3"/>
    <property type="match status" value="1"/>
</dbReference>
<dbReference type="InterPro" id="IPR007197">
    <property type="entry name" value="rSAM"/>
</dbReference>
<dbReference type="InterPro" id="IPR013848">
    <property type="entry name" value="Methylthiotransferase_N"/>
</dbReference>
<evidence type="ECO:0000256" key="13">
    <source>
        <dbReference type="ARBA" id="ARBA00081141"/>
    </source>
</evidence>
<dbReference type="GO" id="GO:0046872">
    <property type="term" value="F:metal ion binding"/>
    <property type="evidence" value="ECO:0007669"/>
    <property type="project" value="UniProtKB-KW"/>
</dbReference>
<keyword evidence="7 14" id="KW-0408">Iron</keyword>
<feature type="domain" description="TRAM" evidence="15">
    <location>
        <begin position="389"/>
        <end position="459"/>
    </location>
</feature>
<dbReference type="GO" id="GO:0005829">
    <property type="term" value="C:cytosol"/>
    <property type="evidence" value="ECO:0007669"/>
    <property type="project" value="TreeGrafter"/>
</dbReference>
<dbReference type="PROSITE" id="PS01278">
    <property type="entry name" value="MTTASE_RADICAL"/>
    <property type="match status" value="1"/>
</dbReference>
<keyword evidence="2 14" id="KW-0004">4Fe-4S</keyword>
<protein>
    <recommendedName>
        <fullName evidence="11 14">tRNA-2-methylthio-N(6)-dimethylallyladenosine synthase</fullName>
        <ecNumber evidence="9 14">2.8.4.3</ecNumber>
    </recommendedName>
    <alternativeName>
        <fullName evidence="13 14">(Dimethylallyl)adenosine tRNA methylthiotransferase MiaB</fullName>
    </alternativeName>
    <alternativeName>
        <fullName evidence="12 14">tRNA-i(6)A37 methylthiotransferase</fullName>
    </alternativeName>
</protein>
<gene>
    <name evidence="14" type="primary">miaB</name>
    <name evidence="18" type="ORF">DWQ67_06865</name>
</gene>
<evidence type="ECO:0000256" key="6">
    <source>
        <dbReference type="ARBA" id="ARBA00022723"/>
    </source>
</evidence>
<dbReference type="Proteomes" id="UP000273119">
    <property type="component" value="Unassembled WGS sequence"/>
</dbReference>
<keyword evidence="4 14" id="KW-0949">S-adenosyl-L-methionine</keyword>
<dbReference type="HAMAP" id="MF_01864">
    <property type="entry name" value="tRNA_metthiotr_MiaB"/>
    <property type="match status" value="1"/>
</dbReference>
<evidence type="ECO:0000256" key="4">
    <source>
        <dbReference type="ARBA" id="ARBA00022691"/>
    </source>
</evidence>
<comment type="catalytic activity">
    <reaction evidence="10 14">
        <text>N(6)-dimethylallyladenosine(37) in tRNA + (sulfur carrier)-SH + AH2 + 2 S-adenosyl-L-methionine = 2-methylsulfanyl-N(6)-dimethylallyladenosine(37) in tRNA + (sulfur carrier)-H + 5'-deoxyadenosine + L-methionine + A + S-adenosyl-L-homocysteine + 2 H(+)</text>
        <dbReference type="Rhea" id="RHEA:37067"/>
        <dbReference type="Rhea" id="RHEA-COMP:10375"/>
        <dbReference type="Rhea" id="RHEA-COMP:10376"/>
        <dbReference type="Rhea" id="RHEA-COMP:14737"/>
        <dbReference type="Rhea" id="RHEA-COMP:14739"/>
        <dbReference type="ChEBI" id="CHEBI:13193"/>
        <dbReference type="ChEBI" id="CHEBI:15378"/>
        <dbReference type="ChEBI" id="CHEBI:17319"/>
        <dbReference type="ChEBI" id="CHEBI:17499"/>
        <dbReference type="ChEBI" id="CHEBI:29917"/>
        <dbReference type="ChEBI" id="CHEBI:57844"/>
        <dbReference type="ChEBI" id="CHEBI:57856"/>
        <dbReference type="ChEBI" id="CHEBI:59789"/>
        <dbReference type="ChEBI" id="CHEBI:64428"/>
        <dbReference type="ChEBI" id="CHEBI:74415"/>
        <dbReference type="ChEBI" id="CHEBI:74417"/>
        <dbReference type="EC" id="2.8.4.3"/>
    </reaction>
</comment>
<evidence type="ECO:0000256" key="9">
    <source>
        <dbReference type="ARBA" id="ARBA00033765"/>
    </source>
</evidence>
<dbReference type="InterPro" id="IPR038135">
    <property type="entry name" value="Methylthiotransferase_N_sf"/>
</dbReference>
<dbReference type="InterPro" id="IPR058240">
    <property type="entry name" value="rSAM_sf"/>
</dbReference>
<feature type="binding site" evidence="14">
    <location>
        <position position="170"/>
    </location>
    <ligand>
        <name>[4Fe-4S] cluster</name>
        <dbReference type="ChEBI" id="CHEBI:49883"/>
        <label>2</label>
        <note>4Fe-4S-S-AdoMet</note>
    </ligand>
</feature>
<feature type="domain" description="MTTase N-terminal" evidence="16">
    <location>
        <begin position="14"/>
        <end position="133"/>
    </location>
</feature>
<evidence type="ECO:0000259" key="15">
    <source>
        <dbReference type="PROSITE" id="PS50926"/>
    </source>
</evidence>
<dbReference type="GO" id="GO:0035597">
    <property type="term" value="F:tRNA-2-methylthio-N(6)-dimethylallyladenosine(37) synthase activity"/>
    <property type="evidence" value="ECO:0007669"/>
    <property type="project" value="UniProtKB-EC"/>
</dbReference>
<dbReference type="PANTHER" id="PTHR43020">
    <property type="entry name" value="CDK5 REGULATORY SUBUNIT-ASSOCIATED PROTEIN 1"/>
    <property type="match status" value="1"/>
</dbReference>